<comment type="cofactor">
    <cofactor evidence="1 10">
        <name>Zn(2+)</name>
        <dbReference type="ChEBI" id="CHEBI:29105"/>
    </cofactor>
</comment>
<comment type="caution">
    <text evidence="11">The sequence shown here is derived from an EMBL/GenBank/DDBJ whole genome shotgun (WGS) entry which is preliminary data.</text>
</comment>
<accession>A0A9D1APY9</accession>
<dbReference type="InterPro" id="IPR023358">
    <property type="entry name" value="Peptidase_M18_dom2"/>
</dbReference>
<dbReference type="GO" id="GO:0008237">
    <property type="term" value="F:metallopeptidase activity"/>
    <property type="evidence" value="ECO:0007669"/>
    <property type="project" value="UniProtKB-KW"/>
</dbReference>
<evidence type="ECO:0000256" key="9">
    <source>
        <dbReference type="RuleBase" id="RU004386"/>
    </source>
</evidence>
<evidence type="ECO:0000256" key="7">
    <source>
        <dbReference type="ARBA" id="ARBA00022833"/>
    </source>
</evidence>
<evidence type="ECO:0000256" key="2">
    <source>
        <dbReference type="ARBA" id="ARBA00008290"/>
    </source>
</evidence>
<keyword evidence="7 9" id="KW-0862">Zinc</keyword>
<dbReference type="EMBL" id="DVGZ01000112">
    <property type="protein sequence ID" value="HIR48050.1"/>
    <property type="molecule type" value="Genomic_DNA"/>
</dbReference>
<keyword evidence="8 9" id="KW-0482">Metalloprotease</keyword>
<dbReference type="AlphaFoldDB" id="A0A9D1APY9"/>
<evidence type="ECO:0000256" key="5">
    <source>
        <dbReference type="ARBA" id="ARBA00022723"/>
    </source>
</evidence>
<dbReference type="PRINTS" id="PR00932">
    <property type="entry name" value="AMINO1PTASE"/>
</dbReference>
<dbReference type="Gene3D" id="2.30.250.10">
    <property type="entry name" value="Aminopeptidase i, Domain 2"/>
    <property type="match status" value="1"/>
</dbReference>
<sequence>MDDIQSVFHFLNRGVSPWHAAAEACHRLEQAGCERLDETQEWKLVPGKRYFVTRNGSAVLAFRVPEGRIGSWRIALSHSDAPTWRIKNAGIEKAGCVKLETEGYGGMIMSTWLDRPLTIAGRVVLRTSGGMETRLVYADQDLLVIPNLAIHFDRGANEGKKWDPQVDLQPLYGPSGCRSFSDLLASEAGGCAPSDILSWDLCLTPRQKAVRVGPAGEYFMSPRIDDLECACTTLTAFLEAETETDAGLVWGMLDNEEVGSSSRQGAQGTFLADTLARILETLGQSRSDGWRAAASSLVLSADNGHAVHPNHPEKSDPENGPVMNGGVVVKINASQKYTTDAVSAALFGEICRRVGVPVQRFANRADMPGGSTLGNLQGHSLSAPMLDIGLAQLAMHSAVETAGVEDIGYMIRAVRSFYQTPFVCTGDGSYRIG</sequence>
<evidence type="ECO:0000256" key="1">
    <source>
        <dbReference type="ARBA" id="ARBA00001947"/>
    </source>
</evidence>
<keyword evidence="5 9" id="KW-0479">Metal-binding</keyword>
<evidence type="ECO:0000313" key="11">
    <source>
        <dbReference type="EMBL" id="HIR48050.1"/>
    </source>
</evidence>
<reference evidence="11" key="1">
    <citation type="submission" date="2020-10" db="EMBL/GenBank/DDBJ databases">
        <authorList>
            <person name="Gilroy R."/>
        </authorList>
    </citation>
    <scope>NUCLEOTIDE SEQUENCE</scope>
    <source>
        <strain evidence="11">ChiSxjej1B13-7958</strain>
    </source>
</reference>
<dbReference type="EC" id="3.4.11.-" evidence="10"/>
<dbReference type="Gene3D" id="3.40.630.10">
    <property type="entry name" value="Zn peptidases"/>
    <property type="match status" value="1"/>
</dbReference>
<organism evidence="11 12">
    <name type="scientific">Candidatus Caccousia avicola</name>
    <dbReference type="NCBI Taxonomy" id="2840721"/>
    <lineage>
        <taxon>Bacteria</taxon>
        <taxon>Bacillati</taxon>
        <taxon>Bacillota</taxon>
        <taxon>Clostridia</taxon>
        <taxon>Eubacteriales</taxon>
        <taxon>Oscillospiraceae</taxon>
        <taxon>Oscillospiraceae incertae sedis</taxon>
        <taxon>Candidatus Caccousia</taxon>
    </lineage>
</organism>
<evidence type="ECO:0000256" key="10">
    <source>
        <dbReference type="RuleBase" id="RU004387"/>
    </source>
</evidence>
<dbReference type="SUPFAM" id="SSF53187">
    <property type="entry name" value="Zn-dependent exopeptidases"/>
    <property type="match status" value="1"/>
</dbReference>
<dbReference type="PANTHER" id="PTHR28570">
    <property type="entry name" value="ASPARTYL AMINOPEPTIDASE"/>
    <property type="match status" value="1"/>
</dbReference>
<keyword evidence="3 9" id="KW-0031">Aminopeptidase</keyword>
<dbReference type="GO" id="GO:0008270">
    <property type="term" value="F:zinc ion binding"/>
    <property type="evidence" value="ECO:0007669"/>
    <property type="project" value="InterPro"/>
</dbReference>
<dbReference type="SUPFAM" id="SSF101821">
    <property type="entry name" value="Aminopeptidase/glucanase lid domain"/>
    <property type="match status" value="1"/>
</dbReference>
<dbReference type="Pfam" id="PF02127">
    <property type="entry name" value="Peptidase_M18"/>
    <property type="match status" value="1"/>
</dbReference>
<dbReference type="Proteomes" id="UP000824242">
    <property type="component" value="Unassembled WGS sequence"/>
</dbReference>
<evidence type="ECO:0000256" key="6">
    <source>
        <dbReference type="ARBA" id="ARBA00022801"/>
    </source>
</evidence>
<dbReference type="GO" id="GO:0006508">
    <property type="term" value="P:proteolysis"/>
    <property type="evidence" value="ECO:0007669"/>
    <property type="project" value="UniProtKB-KW"/>
</dbReference>
<dbReference type="InterPro" id="IPR001948">
    <property type="entry name" value="Peptidase_M18"/>
</dbReference>
<protein>
    <recommendedName>
        <fullName evidence="10">M18 family aminopeptidase</fullName>
        <ecNumber evidence="10">3.4.11.-</ecNumber>
    </recommendedName>
</protein>
<evidence type="ECO:0000256" key="8">
    <source>
        <dbReference type="ARBA" id="ARBA00023049"/>
    </source>
</evidence>
<dbReference type="PANTHER" id="PTHR28570:SF3">
    <property type="entry name" value="ASPARTYL AMINOPEPTIDASE"/>
    <property type="match status" value="1"/>
</dbReference>
<evidence type="ECO:0000256" key="3">
    <source>
        <dbReference type="ARBA" id="ARBA00022438"/>
    </source>
</evidence>
<evidence type="ECO:0000313" key="12">
    <source>
        <dbReference type="Proteomes" id="UP000824242"/>
    </source>
</evidence>
<keyword evidence="6 9" id="KW-0378">Hydrolase</keyword>
<dbReference type="GO" id="GO:0004177">
    <property type="term" value="F:aminopeptidase activity"/>
    <property type="evidence" value="ECO:0007669"/>
    <property type="project" value="UniProtKB-KW"/>
</dbReference>
<dbReference type="GO" id="GO:0005737">
    <property type="term" value="C:cytoplasm"/>
    <property type="evidence" value="ECO:0007669"/>
    <property type="project" value="UniProtKB-ARBA"/>
</dbReference>
<evidence type="ECO:0000256" key="4">
    <source>
        <dbReference type="ARBA" id="ARBA00022670"/>
    </source>
</evidence>
<keyword evidence="4 9" id="KW-0645">Protease</keyword>
<name>A0A9D1APY9_9FIRM</name>
<dbReference type="NCBIfam" id="NF002759">
    <property type="entry name" value="PRK02813.1"/>
    <property type="match status" value="1"/>
</dbReference>
<gene>
    <name evidence="11" type="ORF">IAB89_10445</name>
</gene>
<comment type="similarity">
    <text evidence="2 9">Belongs to the peptidase M18 family.</text>
</comment>
<reference evidence="11" key="2">
    <citation type="journal article" date="2021" name="PeerJ">
        <title>Extensive microbial diversity within the chicken gut microbiome revealed by metagenomics and culture.</title>
        <authorList>
            <person name="Gilroy R."/>
            <person name="Ravi A."/>
            <person name="Getino M."/>
            <person name="Pursley I."/>
            <person name="Horton D.L."/>
            <person name="Alikhan N.F."/>
            <person name="Baker D."/>
            <person name="Gharbi K."/>
            <person name="Hall N."/>
            <person name="Watson M."/>
            <person name="Adriaenssens E.M."/>
            <person name="Foster-Nyarko E."/>
            <person name="Jarju S."/>
            <person name="Secka A."/>
            <person name="Antonio M."/>
            <person name="Oren A."/>
            <person name="Chaudhuri R.R."/>
            <person name="La Ragione R."/>
            <person name="Hildebrand F."/>
            <person name="Pallen M.J."/>
        </authorList>
    </citation>
    <scope>NUCLEOTIDE SEQUENCE</scope>
    <source>
        <strain evidence="11">ChiSxjej1B13-7958</strain>
    </source>
</reference>
<proteinExistence type="inferred from homology"/>